<accession>A0ABS3HP89</accession>
<keyword evidence="3" id="KW-1185">Reference proteome</keyword>
<keyword evidence="1" id="KW-1133">Transmembrane helix</keyword>
<dbReference type="Proteomes" id="UP000664857">
    <property type="component" value="Unassembled WGS sequence"/>
</dbReference>
<proteinExistence type="predicted"/>
<protein>
    <submittedName>
        <fullName evidence="2">Uncharacterized protein</fullName>
    </submittedName>
</protein>
<keyword evidence="1" id="KW-0812">Transmembrane</keyword>
<gene>
    <name evidence="2" type="ORF">DOK76_00670</name>
</gene>
<sequence length="201" mass="24018">MKMLGEVFTFLGGASFIILLIKIYLDYKKKDVLQKKQYELEKELSNIKTKQDSVLFMTNKQYEKEFELFVELLELLGDFILDFNAVAPKIEKVVRNEKEEKEEFSDRLEKVRISRNRLVKFITKYGALMPENVDDIISNIIETNDQRNFYVDQHFVLRLIDMNDDNYKYIFETSLDEVHDRYDDVKEEIKIYLGNLKVINN</sequence>
<organism evidence="2 3">
    <name type="scientific">Candidatus Vagococcus giribetii</name>
    <dbReference type="NCBI Taxonomy" id="2230876"/>
    <lineage>
        <taxon>Bacteria</taxon>
        <taxon>Bacillati</taxon>
        <taxon>Bacillota</taxon>
        <taxon>Bacilli</taxon>
        <taxon>Lactobacillales</taxon>
        <taxon>Enterococcaceae</taxon>
        <taxon>Vagococcus</taxon>
    </lineage>
</organism>
<evidence type="ECO:0000313" key="2">
    <source>
        <dbReference type="EMBL" id="MBO0475559.1"/>
    </source>
</evidence>
<dbReference type="RefSeq" id="WP_206964194.1">
    <property type="nucleotide sequence ID" value="NZ_JAFLVX010000003.1"/>
</dbReference>
<dbReference type="EMBL" id="JAFLVX010000003">
    <property type="protein sequence ID" value="MBO0475559.1"/>
    <property type="molecule type" value="Genomic_DNA"/>
</dbReference>
<evidence type="ECO:0000313" key="3">
    <source>
        <dbReference type="Proteomes" id="UP000664857"/>
    </source>
</evidence>
<keyword evidence="1" id="KW-0472">Membrane</keyword>
<feature type="transmembrane region" description="Helical" evidence="1">
    <location>
        <begin position="6"/>
        <end position="25"/>
    </location>
</feature>
<evidence type="ECO:0000256" key="1">
    <source>
        <dbReference type="SAM" id="Phobius"/>
    </source>
</evidence>
<reference evidence="2 3" key="1">
    <citation type="submission" date="2021-03" db="EMBL/GenBank/DDBJ databases">
        <title>Enterococcal diversity collection.</title>
        <authorList>
            <person name="Gilmore M.S."/>
            <person name="Schwartzman J."/>
            <person name="Van Tyne D."/>
            <person name="Martin M."/>
            <person name="Earl A.M."/>
            <person name="Manson A.L."/>
            <person name="Straub T."/>
            <person name="Salamzade R."/>
            <person name="Saavedra J."/>
            <person name="Lebreton F."/>
            <person name="Prichula J."/>
            <person name="Schaufler K."/>
            <person name="Gaca A."/>
            <person name="Sgardioli B."/>
            <person name="Wagenaar J."/>
            <person name="Strong T."/>
        </authorList>
    </citation>
    <scope>NUCLEOTIDE SEQUENCE [LARGE SCALE GENOMIC DNA]</scope>
    <source>
        <strain evidence="2 3">DIV0080</strain>
    </source>
</reference>
<name>A0ABS3HP89_9ENTE</name>
<comment type="caution">
    <text evidence="2">The sequence shown here is derived from an EMBL/GenBank/DDBJ whole genome shotgun (WGS) entry which is preliminary data.</text>
</comment>